<dbReference type="SUPFAM" id="SSF88946">
    <property type="entry name" value="Sigma2 domain of RNA polymerase sigma factors"/>
    <property type="match status" value="1"/>
</dbReference>
<keyword evidence="2" id="KW-0805">Transcription regulation</keyword>
<evidence type="ECO:0000256" key="2">
    <source>
        <dbReference type="ARBA" id="ARBA00023015"/>
    </source>
</evidence>
<evidence type="ECO:0000259" key="5">
    <source>
        <dbReference type="Pfam" id="PF04542"/>
    </source>
</evidence>
<dbReference type="RefSeq" id="WP_336436363.1">
    <property type="nucleotide sequence ID" value="NZ_JBAWKS010000002.1"/>
</dbReference>
<dbReference type="InterPro" id="IPR039425">
    <property type="entry name" value="RNA_pol_sigma-70-like"/>
</dbReference>
<comment type="similarity">
    <text evidence="1">Belongs to the sigma-70 factor family. ECF subfamily.</text>
</comment>
<dbReference type="Gene3D" id="1.10.10.10">
    <property type="entry name" value="Winged helix-like DNA-binding domain superfamily/Winged helix DNA-binding domain"/>
    <property type="match status" value="1"/>
</dbReference>
<dbReference type="InterPro" id="IPR007627">
    <property type="entry name" value="RNA_pol_sigma70_r2"/>
</dbReference>
<evidence type="ECO:0000256" key="4">
    <source>
        <dbReference type="ARBA" id="ARBA00023163"/>
    </source>
</evidence>
<feature type="domain" description="RNA polymerase sigma factor 70 region 4 type 2" evidence="6">
    <location>
        <begin position="121"/>
        <end position="171"/>
    </location>
</feature>
<comment type="caution">
    <text evidence="7">The sequence shown here is derived from an EMBL/GenBank/DDBJ whole genome shotgun (WGS) entry which is preliminary data.</text>
</comment>
<organism evidence="7 8">
    <name type="scientific">Pseudoalteromonas spongiae</name>
    <dbReference type="NCBI Taxonomy" id="298657"/>
    <lineage>
        <taxon>Bacteria</taxon>
        <taxon>Pseudomonadati</taxon>
        <taxon>Pseudomonadota</taxon>
        <taxon>Gammaproteobacteria</taxon>
        <taxon>Alteromonadales</taxon>
        <taxon>Pseudoalteromonadaceae</taxon>
        <taxon>Pseudoalteromonas</taxon>
    </lineage>
</organism>
<dbReference type="NCBIfam" id="TIGR02937">
    <property type="entry name" value="sigma70-ECF"/>
    <property type="match status" value="1"/>
</dbReference>
<proteinExistence type="inferred from homology"/>
<accession>A0ABU8EWM6</accession>
<sequence>MRASNVKNITDVTQHGEMKKLYAEHHSKLLIHIMKKGMTKAEAEDIAHEAFVKLLGLDNPNIASYINAYLYRIATNLTIDKLRRRARSPEVSGDASFDIAHYASHLKPEDNTQHTQLLTKMAALVESLPYKCRRSFYLYKIKGKEYEEIAQELDISSSMVRKHVLKAVRFCFANLKDEL</sequence>
<dbReference type="InterPro" id="IPR013249">
    <property type="entry name" value="RNA_pol_sigma70_r4_t2"/>
</dbReference>
<reference evidence="7 8" key="1">
    <citation type="submission" date="2023-12" db="EMBL/GenBank/DDBJ databases">
        <title>Friends and Foes: Symbiotic and Algicidal bacterial influence on Karenia brevis blooms.</title>
        <authorList>
            <person name="Fei C."/>
            <person name="Mohamed A.R."/>
            <person name="Booker A."/>
            <person name="Arshad M."/>
            <person name="Klass S."/>
            <person name="Ahn S."/>
            <person name="Gilbert P.M."/>
            <person name="Heil C.A."/>
            <person name="Martinez J.M."/>
            <person name="Amin S.A."/>
        </authorList>
    </citation>
    <scope>NUCLEOTIDE SEQUENCE [LARGE SCALE GENOMIC DNA]</scope>
    <source>
        <strain evidence="7 8">CE15</strain>
    </source>
</reference>
<dbReference type="SUPFAM" id="SSF88659">
    <property type="entry name" value="Sigma3 and sigma4 domains of RNA polymerase sigma factors"/>
    <property type="match status" value="1"/>
</dbReference>
<dbReference type="InterPro" id="IPR013325">
    <property type="entry name" value="RNA_pol_sigma_r2"/>
</dbReference>
<keyword evidence="8" id="KW-1185">Reference proteome</keyword>
<evidence type="ECO:0000313" key="7">
    <source>
        <dbReference type="EMBL" id="MEI4551377.1"/>
    </source>
</evidence>
<dbReference type="PANTHER" id="PTHR43133">
    <property type="entry name" value="RNA POLYMERASE ECF-TYPE SIGMA FACTO"/>
    <property type="match status" value="1"/>
</dbReference>
<evidence type="ECO:0000256" key="3">
    <source>
        <dbReference type="ARBA" id="ARBA00023082"/>
    </source>
</evidence>
<protein>
    <submittedName>
        <fullName evidence="7">RNA polymerase sigma factor</fullName>
    </submittedName>
</protein>
<dbReference type="EMBL" id="JBAWKS010000002">
    <property type="protein sequence ID" value="MEI4551377.1"/>
    <property type="molecule type" value="Genomic_DNA"/>
</dbReference>
<feature type="domain" description="RNA polymerase sigma-70 region 2" evidence="5">
    <location>
        <begin position="24"/>
        <end position="87"/>
    </location>
</feature>
<dbReference type="InterPro" id="IPR014284">
    <property type="entry name" value="RNA_pol_sigma-70_dom"/>
</dbReference>
<keyword evidence="3" id="KW-0731">Sigma factor</keyword>
<dbReference type="Pfam" id="PF08281">
    <property type="entry name" value="Sigma70_r4_2"/>
    <property type="match status" value="1"/>
</dbReference>
<gene>
    <name evidence="7" type="ORF">WAE96_17005</name>
</gene>
<dbReference type="Pfam" id="PF04542">
    <property type="entry name" value="Sigma70_r2"/>
    <property type="match status" value="1"/>
</dbReference>
<dbReference type="PANTHER" id="PTHR43133:SF63">
    <property type="entry name" value="RNA POLYMERASE SIGMA FACTOR FECI-RELATED"/>
    <property type="match status" value="1"/>
</dbReference>
<evidence type="ECO:0000259" key="6">
    <source>
        <dbReference type="Pfam" id="PF08281"/>
    </source>
</evidence>
<evidence type="ECO:0000256" key="1">
    <source>
        <dbReference type="ARBA" id="ARBA00010641"/>
    </source>
</evidence>
<dbReference type="InterPro" id="IPR036388">
    <property type="entry name" value="WH-like_DNA-bd_sf"/>
</dbReference>
<dbReference type="InterPro" id="IPR013324">
    <property type="entry name" value="RNA_pol_sigma_r3/r4-like"/>
</dbReference>
<evidence type="ECO:0000313" key="8">
    <source>
        <dbReference type="Proteomes" id="UP001382455"/>
    </source>
</evidence>
<keyword evidence="4" id="KW-0804">Transcription</keyword>
<dbReference type="Gene3D" id="1.10.1740.10">
    <property type="match status" value="1"/>
</dbReference>
<name>A0ABU8EWM6_9GAMM</name>
<dbReference type="Proteomes" id="UP001382455">
    <property type="component" value="Unassembled WGS sequence"/>
</dbReference>